<dbReference type="Gene3D" id="2.30.30.30">
    <property type="match status" value="1"/>
</dbReference>
<protein>
    <submittedName>
        <fullName evidence="7">Uncharacterized protein</fullName>
    </submittedName>
</protein>
<keyword evidence="3" id="KW-0687">Ribonucleoprotein</keyword>
<dbReference type="GO" id="GO:0003735">
    <property type="term" value="F:structural constituent of ribosome"/>
    <property type="evidence" value="ECO:0007669"/>
    <property type="project" value="InterPro"/>
</dbReference>
<gene>
    <name evidence="7" type="ORF">S01H1_43803</name>
</gene>
<dbReference type="SMART" id="SM01383">
    <property type="entry name" value="Ribosomal_L2"/>
    <property type="match status" value="1"/>
</dbReference>
<dbReference type="InterPro" id="IPR022669">
    <property type="entry name" value="Ribosomal_uL2_C"/>
</dbReference>
<name>X0UT00_9ZZZZ</name>
<dbReference type="Pfam" id="PF03947">
    <property type="entry name" value="Ribosomal_L2_C"/>
    <property type="match status" value="1"/>
</dbReference>
<dbReference type="InterPro" id="IPR002171">
    <property type="entry name" value="Ribosomal_uL2"/>
</dbReference>
<feature type="compositionally biased region" description="Basic residues" evidence="4">
    <location>
        <begin position="164"/>
        <end position="177"/>
    </location>
</feature>
<evidence type="ECO:0000259" key="6">
    <source>
        <dbReference type="SMART" id="SM01383"/>
    </source>
</evidence>
<dbReference type="GO" id="GO:0003723">
    <property type="term" value="F:RNA binding"/>
    <property type="evidence" value="ECO:0007669"/>
    <property type="project" value="InterPro"/>
</dbReference>
<dbReference type="AlphaFoldDB" id="X0UT00"/>
<accession>X0UT00</accession>
<feature type="domain" description="Large ribosomal subunit protein uL2 C-terminal" evidence="5">
    <location>
        <begin position="81"/>
        <end position="209"/>
    </location>
</feature>
<feature type="region of interest" description="Disordered" evidence="4">
    <location>
        <begin position="158"/>
        <end position="220"/>
    </location>
</feature>
<dbReference type="PANTHER" id="PTHR13691:SF5">
    <property type="entry name" value="LARGE RIBOSOMAL SUBUNIT PROTEIN UL2M"/>
    <property type="match status" value="1"/>
</dbReference>
<evidence type="ECO:0000256" key="3">
    <source>
        <dbReference type="ARBA" id="ARBA00023274"/>
    </source>
</evidence>
<dbReference type="InterPro" id="IPR014726">
    <property type="entry name" value="Ribosomal_uL2_dom3"/>
</dbReference>
<evidence type="ECO:0000256" key="4">
    <source>
        <dbReference type="SAM" id="MobiDB-lite"/>
    </source>
</evidence>
<dbReference type="Gene3D" id="2.40.50.140">
    <property type="entry name" value="Nucleic acid-binding proteins"/>
    <property type="match status" value="1"/>
</dbReference>
<dbReference type="InterPro" id="IPR008991">
    <property type="entry name" value="Translation_prot_SH3-like_sf"/>
</dbReference>
<evidence type="ECO:0000256" key="1">
    <source>
        <dbReference type="ARBA" id="ARBA00005636"/>
    </source>
</evidence>
<comment type="caution">
    <text evidence="7">The sequence shown here is derived from an EMBL/GenBank/DDBJ whole genome shotgun (WGS) entry which is preliminary data.</text>
</comment>
<dbReference type="GO" id="GO:0002181">
    <property type="term" value="P:cytoplasmic translation"/>
    <property type="evidence" value="ECO:0007669"/>
    <property type="project" value="TreeGrafter"/>
</dbReference>
<dbReference type="PIRSF" id="PIRSF002158">
    <property type="entry name" value="Ribosomal_L2"/>
    <property type="match status" value="1"/>
</dbReference>
<feature type="domain" description="Large ribosomal subunit protein uL2 RNA-binding" evidence="6">
    <location>
        <begin position="1"/>
        <end position="75"/>
    </location>
</feature>
<evidence type="ECO:0000313" key="7">
    <source>
        <dbReference type="EMBL" id="GAG02362.1"/>
    </source>
</evidence>
<feature type="non-terminal residue" evidence="7">
    <location>
        <position position="1"/>
    </location>
</feature>
<dbReference type="Gene3D" id="4.10.950.10">
    <property type="entry name" value="Ribosomal protein L2, domain 3"/>
    <property type="match status" value="1"/>
</dbReference>
<dbReference type="SMART" id="SM01382">
    <property type="entry name" value="Ribosomal_L2_C"/>
    <property type="match status" value="1"/>
</dbReference>
<dbReference type="SUPFAM" id="SSF50249">
    <property type="entry name" value="Nucleic acid-binding proteins"/>
    <property type="match status" value="1"/>
</dbReference>
<sequence length="242" mass="26567">NNQGVTTARFRGGGHRRLYRIVDFRRNKDGVPGKVAAIEYDPNRSARIALIHYRDGEKRYILAPAGLEIGQTIMSGEKAEPRTGNCLPLANIPAGLPIHNIEMRPGSGGKLVRAAGRAATLSAKEGKWAYITLPSGEMRRVSLRCRATIGAVGNSEHQTVRWGKAGRRRNKGRRPHSRGSAMNPVDHPMGGGEGRRSGGRPPCSPTGVLAKGGRTRRRRNPTNVHIIRRRISRRYGEVKIPK</sequence>
<dbReference type="PANTHER" id="PTHR13691">
    <property type="entry name" value="RIBOSOMAL PROTEIN L2"/>
    <property type="match status" value="1"/>
</dbReference>
<dbReference type="GO" id="GO:0015934">
    <property type="term" value="C:large ribosomal subunit"/>
    <property type="evidence" value="ECO:0007669"/>
    <property type="project" value="InterPro"/>
</dbReference>
<dbReference type="FunFam" id="4.10.950.10:FF:000001">
    <property type="entry name" value="50S ribosomal protein L2"/>
    <property type="match status" value="1"/>
</dbReference>
<dbReference type="SUPFAM" id="SSF50104">
    <property type="entry name" value="Translation proteins SH3-like domain"/>
    <property type="match status" value="1"/>
</dbReference>
<evidence type="ECO:0000256" key="2">
    <source>
        <dbReference type="ARBA" id="ARBA00022980"/>
    </source>
</evidence>
<comment type="similarity">
    <text evidence="1">Belongs to the universal ribosomal protein uL2 family.</text>
</comment>
<dbReference type="PROSITE" id="PS00467">
    <property type="entry name" value="RIBOSOMAL_L2"/>
    <property type="match status" value="1"/>
</dbReference>
<reference evidence="7" key="1">
    <citation type="journal article" date="2014" name="Front. Microbiol.">
        <title>High frequency of phylogenetically diverse reductive dehalogenase-homologous genes in deep subseafloor sedimentary metagenomes.</title>
        <authorList>
            <person name="Kawai M."/>
            <person name="Futagami T."/>
            <person name="Toyoda A."/>
            <person name="Takaki Y."/>
            <person name="Nishi S."/>
            <person name="Hori S."/>
            <person name="Arai W."/>
            <person name="Tsubouchi T."/>
            <person name="Morono Y."/>
            <person name="Uchiyama I."/>
            <person name="Ito T."/>
            <person name="Fujiyama A."/>
            <person name="Inagaki F."/>
            <person name="Takami H."/>
        </authorList>
    </citation>
    <scope>NUCLEOTIDE SEQUENCE</scope>
    <source>
        <strain evidence="7">Expedition CK06-06</strain>
    </source>
</reference>
<dbReference type="EMBL" id="BARS01027915">
    <property type="protein sequence ID" value="GAG02362.1"/>
    <property type="molecule type" value="Genomic_DNA"/>
</dbReference>
<dbReference type="InterPro" id="IPR022671">
    <property type="entry name" value="Ribosomal_uL2_CS"/>
</dbReference>
<evidence type="ECO:0000259" key="5">
    <source>
        <dbReference type="SMART" id="SM01382"/>
    </source>
</evidence>
<keyword evidence="2" id="KW-0689">Ribosomal protein</keyword>
<dbReference type="Pfam" id="PF00181">
    <property type="entry name" value="Ribosomal_L2_N"/>
    <property type="match status" value="1"/>
</dbReference>
<dbReference type="InterPro" id="IPR005880">
    <property type="entry name" value="Ribosomal_uL2_bac/org-type"/>
</dbReference>
<dbReference type="InterPro" id="IPR022666">
    <property type="entry name" value="Ribosomal_uL2_RNA-bd_dom"/>
</dbReference>
<dbReference type="FunFam" id="2.30.30.30:FF:000001">
    <property type="entry name" value="50S ribosomal protein L2"/>
    <property type="match status" value="1"/>
</dbReference>
<proteinExistence type="inferred from homology"/>
<dbReference type="NCBIfam" id="TIGR01171">
    <property type="entry name" value="rplB_bact"/>
    <property type="match status" value="1"/>
</dbReference>
<organism evidence="7">
    <name type="scientific">marine sediment metagenome</name>
    <dbReference type="NCBI Taxonomy" id="412755"/>
    <lineage>
        <taxon>unclassified sequences</taxon>
        <taxon>metagenomes</taxon>
        <taxon>ecological metagenomes</taxon>
    </lineage>
</organism>
<dbReference type="GO" id="GO:0016740">
    <property type="term" value="F:transferase activity"/>
    <property type="evidence" value="ECO:0007669"/>
    <property type="project" value="InterPro"/>
</dbReference>
<dbReference type="InterPro" id="IPR014722">
    <property type="entry name" value="Rib_uL2_dom2"/>
</dbReference>
<dbReference type="InterPro" id="IPR012340">
    <property type="entry name" value="NA-bd_OB-fold"/>
</dbReference>